<keyword evidence="3" id="KW-1185">Reference proteome</keyword>
<feature type="region of interest" description="Disordered" evidence="1">
    <location>
        <begin position="492"/>
        <end position="512"/>
    </location>
</feature>
<organism evidence="2 3">
    <name type="scientific">Mucor velutinosus</name>
    <dbReference type="NCBI Taxonomy" id="708070"/>
    <lineage>
        <taxon>Eukaryota</taxon>
        <taxon>Fungi</taxon>
        <taxon>Fungi incertae sedis</taxon>
        <taxon>Mucoromycota</taxon>
        <taxon>Mucoromycotina</taxon>
        <taxon>Mucoromycetes</taxon>
        <taxon>Mucorales</taxon>
        <taxon>Mucorineae</taxon>
        <taxon>Mucoraceae</taxon>
        <taxon>Mucor</taxon>
    </lineage>
</organism>
<proteinExistence type="predicted"/>
<protein>
    <submittedName>
        <fullName evidence="2">Uncharacterized protein</fullName>
    </submittedName>
</protein>
<evidence type="ECO:0000313" key="2">
    <source>
        <dbReference type="EMBL" id="KAK4516853.1"/>
    </source>
</evidence>
<name>A0AAN7DHH2_9FUNG</name>
<feature type="region of interest" description="Disordered" evidence="1">
    <location>
        <begin position="298"/>
        <end position="375"/>
    </location>
</feature>
<comment type="caution">
    <text evidence="2">The sequence shown here is derived from an EMBL/GenBank/DDBJ whole genome shotgun (WGS) entry which is preliminary data.</text>
</comment>
<reference evidence="2 3" key="1">
    <citation type="submission" date="2022-11" db="EMBL/GenBank/DDBJ databases">
        <title>Mucor velutinosus strain NIH1002 WGS.</title>
        <authorList>
            <person name="Subramanian P."/>
            <person name="Mullikin J.C."/>
            <person name="Segre J.A."/>
            <person name="Zelazny A.M."/>
        </authorList>
    </citation>
    <scope>NUCLEOTIDE SEQUENCE [LARGE SCALE GENOMIC DNA]</scope>
    <source>
        <strain evidence="2 3">NIH1002</strain>
    </source>
</reference>
<accession>A0AAN7DHH2</accession>
<evidence type="ECO:0000313" key="3">
    <source>
        <dbReference type="Proteomes" id="UP001304243"/>
    </source>
</evidence>
<sequence length="512" mass="57087">MSLPEYSPTAQEITSSLKELFRNVNKLVDDFVNSDDNSRRLSEDKARRFVCGNLFIDRLDEFHGKIEMLKGSPATEWSGFMAEMAAKNKLRPKEKKLSFGELSALTSAEYRVLGENERRRLESVAAATNNAEIPSLLARSEQFEDDMKKMNNNLKYLKTNYNTHAFLITYTDTLHEELYPSGLYSNSVKYSSMTAKCVNTVNAKLSTFLIVSCLRRMVLGNSVVRSIEAQRIAPAPHRQTRKRKQLHYPVLPAAINLPAFGDQDDSYAEADEAEVTPLVESDVDVDAVNVAFVDVVGNDIGTDTDTSDENEDDQNAEADSEGVFSSYDESDNGDDNDRSYCSGDNDEDEEDINSASRVPDYAPNSKQLPVPAKLRGPSAHSAAIISHAAVITSPAIDHEPVRKRTKTDMKKSLQIAVSAAFNEVSRRQYKCVPWLSLFNDAKTRSLGVKMVGWPTGIVRDGKTSFDVYDGDNSMDTLLQGFEDKTIYFEMLRADDDDSDEDKGNDKGDEDDN</sequence>
<dbReference type="RefSeq" id="XP_064683519.1">
    <property type="nucleotide sequence ID" value="XM_064819599.1"/>
</dbReference>
<evidence type="ECO:0000256" key="1">
    <source>
        <dbReference type="SAM" id="MobiDB-lite"/>
    </source>
</evidence>
<gene>
    <name evidence="2" type="ORF">ATC70_000178</name>
</gene>
<dbReference type="AlphaFoldDB" id="A0AAN7DHH2"/>
<feature type="compositionally biased region" description="Acidic residues" evidence="1">
    <location>
        <begin position="305"/>
        <end position="320"/>
    </location>
</feature>
<dbReference type="Proteomes" id="UP001304243">
    <property type="component" value="Unassembled WGS sequence"/>
</dbReference>
<dbReference type="GeneID" id="89943880"/>
<dbReference type="EMBL" id="JASEJX010000013">
    <property type="protein sequence ID" value="KAK4516853.1"/>
    <property type="molecule type" value="Genomic_DNA"/>
</dbReference>